<dbReference type="Proteomes" id="UP001497602">
    <property type="component" value="Unassembled WGS sequence"/>
</dbReference>
<comment type="caution">
    <text evidence="1">The sequence shown here is derived from an EMBL/GenBank/DDBJ whole genome shotgun (WGS) entry which is preliminary data.</text>
</comment>
<dbReference type="InterPro" id="IPR045538">
    <property type="entry name" value="CIS_TMP"/>
</dbReference>
<protein>
    <submittedName>
        <fullName evidence="1">Uncharacterized protein</fullName>
    </submittedName>
</protein>
<gene>
    <name evidence="1" type="ORF">T190115A13A_20106</name>
</gene>
<sequence length="644" mass="74964">MQLHNTHIIHKVFVEVNTDSLESGHHFKTNFLEYLKDAMFPLLEQKLEAIATKSSAYSIRLQDVSIDIEVASANDFSQIKEEAIVSVEKNIIKAIETNLLDNDTQNESVLINENTSQKEILQTFLRTGKLPWWTLTDTTKITTLLNTITLEVQLLETKIFRERFIKQFNNYQLISCLVRAIKTDNTFTEKQKLKVISTLNTIYATVIEKISINSEERFLFWDIVILELILNNKQPSNLEKLIQLFALIAIENLTITQLFFIKQFIEEKSKKTSVIKLLLNFHKVKHELLRAFQVHSLVQKENTIERISNNSKKEHSSIRKIILELQKILKTKDKEQIIKLVPVSKKLQEVLASIVKFSKIDLEKLTKEQREEVVKLETAVTIVNEENVIQKIVSGLELLETINNQENINTSKIVKKLKETFENFEIKTTTNYTTEITLKVPLPELSEKEKIKINTEISENLTQLENKLIGSKKNQETLSDTELYVENVGIILVHPFLKYFFKNLELFDEEKKELINPVKAAHLLHYIATKETKAYENNMLFEKILCGIPENQPINRFVDITENEKEEVENMLKSVLSNWTKMESSSIELLRNEFLQRSGKLTIKKGKIHVKVERKPQDILINNINWNISIIKFPWIKNLIQVAW</sequence>
<reference evidence="1 2" key="1">
    <citation type="submission" date="2024-05" db="EMBL/GenBank/DDBJ databases">
        <authorList>
            <person name="Duchaud E."/>
        </authorList>
    </citation>
    <scope>NUCLEOTIDE SEQUENCE [LARGE SCALE GENOMIC DNA]</scope>
    <source>
        <strain evidence="1">Ena-SAMPLE-TAB-13-05-2024-13:56:06:370-140305</strain>
    </source>
</reference>
<organism evidence="1 2">
    <name type="scientific">Tenacibaculum vairaonense</name>
    <dbReference type="NCBI Taxonomy" id="3137860"/>
    <lineage>
        <taxon>Bacteria</taxon>
        <taxon>Pseudomonadati</taxon>
        <taxon>Bacteroidota</taxon>
        <taxon>Flavobacteriia</taxon>
        <taxon>Flavobacteriales</taxon>
        <taxon>Flavobacteriaceae</taxon>
        <taxon>Tenacibaculum</taxon>
    </lineage>
</organism>
<dbReference type="EMBL" id="CAXJRC010000022">
    <property type="protein sequence ID" value="CAL2106826.1"/>
    <property type="molecule type" value="Genomic_DNA"/>
</dbReference>
<proteinExistence type="predicted"/>
<keyword evidence="2" id="KW-1185">Reference proteome</keyword>
<dbReference type="RefSeq" id="WP_348705580.1">
    <property type="nucleotide sequence ID" value="NZ_CAXIYA010000033.1"/>
</dbReference>
<evidence type="ECO:0000313" key="1">
    <source>
        <dbReference type="EMBL" id="CAL2106826.1"/>
    </source>
</evidence>
<dbReference type="Pfam" id="PF19268">
    <property type="entry name" value="CIS_TMP"/>
    <property type="match status" value="2"/>
</dbReference>
<name>A0ABP1F8X3_9FLAO</name>
<evidence type="ECO:0000313" key="2">
    <source>
        <dbReference type="Proteomes" id="UP001497602"/>
    </source>
</evidence>
<accession>A0ABP1F8X3</accession>